<dbReference type="InterPro" id="IPR036390">
    <property type="entry name" value="WH_DNA-bd_sf"/>
</dbReference>
<keyword evidence="6" id="KW-1185">Reference proteome</keyword>
<evidence type="ECO:0000313" key="6">
    <source>
        <dbReference type="Proteomes" id="UP000032305"/>
    </source>
</evidence>
<evidence type="ECO:0000313" key="5">
    <source>
        <dbReference type="EMBL" id="GAM00326.1"/>
    </source>
</evidence>
<dbReference type="PANTHER" id="PTHR43537">
    <property type="entry name" value="TRANSCRIPTIONAL REGULATOR, GNTR FAMILY"/>
    <property type="match status" value="1"/>
</dbReference>
<dbReference type="GO" id="GO:0003700">
    <property type="term" value="F:DNA-binding transcription factor activity"/>
    <property type="evidence" value="ECO:0007669"/>
    <property type="project" value="InterPro"/>
</dbReference>
<sequence>MNAGATTERVHDAVRRMILTRGLRPGARLDPAVLADGLATSATPVREALNQLCGAGLVDARPGGGFHVPMIDAPALADLYRWNEEVIGIILRSAGGRLAVDTREQEHAGDIAGATAAFAERLARASGNEEHLRAMRDINARLHAVRLVEGSLIADTDQELARLASAAGRGEVAALRIGWRRYHRRRQRLAPEIVRALLRD</sequence>
<dbReference type="Gene3D" id="1.10.10.10">
    <property type="entry name" value="Winged helix-like DNA-binding domain superfamily/Winged helix DNA-binding domain"/>
    <property type="match status" value="1"/>
</dbReference>
<dbReference type="PROSITE" id="PS50949">
    <property type="entry name" value="HTH_GNTR"/>
    <property type="match status" value="1"/>
</dbReference>
<gene>
    <name evidence="5" type="ORF">SP5_030_00230</name>
</gene>
<dbReference type="InterPro" id="IPR000524">
    <property type="entry name" value="Tscrpt_reg_HTH_GntR"/>
</dbReference>
<protein>
    <submittedName>
        <fullName evidence="5">Putative GntR family transcriptional regulator</fullName>
    </submittedName>
</protein>
<dbReference type="InterPro" id="IPR036388">
    <property type="entry name" value="WH-like_DNA-bd_sf"/>
</dbReference>
<dbReference type="EMBL" id="BBPI01000030">
    <property type="protein sequence ID" value="GAM00326.1"/>
    <property type="molecule type" value="Genomic_DNA"/>
</dbReference>
<comment type="caution">
    <text evidence="5">The sequence shown here is derived from an EMBL/GenBank/DDBJ whole genome shotgun (WGS) entry which is preliminary data.</text>
</comment>
<dbReference type="GO" id="GO:0003677">
    <property type="term" value="F:DNA binding"/>
    <property type="evidence" value="ECO:0007669"/>
    <property type="project" value="UniProtKB-KW"/>
</dbReference>
<proteinExistence type="predicted"/>
<evidence type="ECO:0000256" key="2">
    <source>
        <dbReference type="ARBA" id="ARBA00023125"/>
    </source>
</evidence>
<keyword evidence="1" id="KW-0805">Transcription regulation</keyword>
<dbReference type="PANTHER" id="PTHR43537:SF45">
    <property type="entry name" value="GNTR FAMILY REGULATORY PROTEIN"/>
    <property type="match status" value="1"/>
</dbReference>
<accession>A0A0A1W5D4</accession>
<dbReference type="RefSeq" id="WP_052811407.1">
    <property type="nucleotide sequence ID" value="NZ_BBPI01000030.1"/>
</dbReference>
<dbReference type="SMART" id="SM00345">
    <property type="entry name" value="HTH_GNTR"/>
    <property type="match status" value="1"/>
</dbReference>
<evidence type="ECO:0000256" key="1">
    <source>
        <dbReference type="ARBA" id="ARBA00023015"/>
    </source>
</evidence>
<dbReference type="Pfam" id="PF00392">
    <property type="entry name" value="GntR"/>
    <property type="match status" value="1"/>
</dbReference>
<reference evidence="5 6" key="1">
    <citation type="submission" date="2014-11" db="EMBL/GenBank/DDBJ databases">
        <title>Whole genome shotgun sequence of Sphingomonas parapaucimobilis NBRC 15100.</title>
        <authorList>
            <person name="Katano-Makiyama Y."/>
            <person name="Hosoyama A."/>
            <person name="Hashimoto M."/>
            <person name="Hosoyama Y."/>
            <person name="Noguchi M."/>
            <person name="Numata M."/>
            <person name="Tsuchikane K."/>
            <person name="Hirakata S."/>
            <person name="Uohara A."/>
            <person name="Shimodaira J."/>
            <person name="Ohji S."/>
            <person name="Ichikawa N."/>
            <person name="Kimura A."/>
            <person name="Yamazoe A."/>
            <person name="Fujita N."/>
        </authorList>
    </citation>
    <scope>NUCLEOTIDE SEQUENCE [LARGE SCALE GENOMIC DNA]</scope>
    <source>
        <strain evidence="5 6">NBRC 15100</strain>
    </source>
</reference>
<keyword evidence="2" id="KW-0238">DNA-binding</keyword>
<keyword evidence="3" id="KW-0804">Transcription</keyword>
<dbReference type="AlphaFoldDB" id="A0A0A1W5D4"/>
<evidence type="ECO:0000256" key="3">
    <source>
        <dbReference type="ARBA" id="ARBA00023163"/>
    </source>
</evidence>
<dbReference type="Proteomes" id="UP000032305">
    <property type="component" value="Unassembled WGS sequence"/>
</dbReference>
<dbReference type="eggNOG" id="COG1802">
    <property type="taxonomic scope" value="Bacteria"/>
</dbReference>
<name>A0A0A1W5D4_9SPHN</name>
<dbReference type="SUPFAM" id="SSF46785">
    <property type="entry name" value="Winged helix' DNA-binding domain"/>
    <property type="match status" value="1"/>
</dbReference>
<evidence type="ECO:0000259" key="4">
    <source>
        <dbReference type="PROSITE" id="PS50949"/>
    </source>
</evidence>
<feature type="domain" description="HTH gntR-type" evidence="4">
    <location>
        <begin position="4"/>
        <end position="71"/>
    </location>
</feature>
<organism evidence="5 6">
    <name type="scientific">Sphingomonas parapaucimobilis NBRC 15100</name>
    <dbReference type="NCBI Taxonomy" id="1219049"/>
    <lineage>
        <taxon>Bacteria</taxon>
        <taxon>Pseudomonadati</taxon>
        <taxon>Pseudomonadota</taxon>
        <taxon>Alphaproteobacteria</taxon>
        <taxon>Sphingomonadales</taxon>
        <taxon>Sphingomonadaceae</taxon>
        <taxon>Sphingomonas</taxon>
    </lineage>
</organism>